<comment type="caution">
    <text evidence="2">The sequence shown here is derived from an EMBL/GenBank/DDBJ whole genome shotgun (WGS) entry which is preliminary data.</text>
</comment>
<reference evidence="2" key="1">
    <citation type="submission" date="2021-02" db="EMBL/GenBank/DDBJ databases">
        <authorList>
            <person name="Nowell W R."/>
        </authorList>
    </citation>
    <scope>NUCLEOTIDE SEQUENCE</scope>
</reference>
<gene>
    <name evidence="2" type="ORF">UJA718_LOCUS29425</name>
</gene>
<dbReference type="Proteomes" id="UP000663873">
    <property type="component" value="Unassembled WGS sequence"/>
</dbReference>
<name>A0A820YX02_9BILA</name>
<proteinExistence type="predicted"/>
<keyword evidence="1" id="KW-0732">Signal</keyword>
<evidence type="ECO:0000313" key="3">
    <source>
        <dbReference type="Proteomes" id="UP000663873"/>
    </source>
</evidence>
<feature type="chain" id="PRO_5032293594" evidence="1">
    <location>
        <begin position="22"/>
        <end position="125"/>
    </location>
</feature>
<dbReference type="GO" id="GO:0005319">
    <property type="term" value="F:lipid transporter activity"/>
    <property type="evidence" value="ECO:0007669"/>
    <property type="project" value="InterPro"/>
</dbReference>
<feature type="non-terminal residue" evidence="2">
    <location>
        <position position="125"/>
    </location>
</feature>
<accession>A0A820YX02</accession>
<feature type="signal peptide" evidence="1">
    <location>
        <begin position="1"/>
        <end position="21"/>
    </location>
</feature>
<dbReference type="Gene3D" id="2.30.230.10">
    <property type="entry name" value="Lipovitellin, beta-sheet shell regions, chain A"/>
    <property type="match status" value="1"/>
</dbReference>
<keyword evidence="3" id="KW-1185">Reference proteome</keyword>
<protein>
    <submittedName>
        <fullName evidence="2">Uncharacterized protein</fullName>
    </submittedName>
</protein>
<organism evidence="2 3">
    <name type="scientific">Rotaria socialis</name>
    <dbReference type="NCBI Taxonomy" id="392032"/>
    <lineage>
        <taxon>Eukaryota</taxon>
        <taxon>Metazoa</taxon>
        <taxon>Spiralia</taxon>
        <taxon>Gnathifera</taxon>
        <taxon>Rotifera</taxon>
        <taxon>Eurotatoria</taxon>
        <taxon>Bdelloidea</taxon>
        <taxon>Philodinida</taxon>
        <taxon>Philodinidae</taxon>
        <taxon>Rotaria</taxon>
    </lineage>
</organism>
<sequence>MAVSLNFCFGLVLLLVYRASTAPISPGNADAMCSFAQHVAPGQDSLVYKYKTEVKLSVVNGQFDLKNEISADVHIKNLGNCNYALQLKNVDISETQDEDESTVSTPAKQELENLVVRFRWADGFV</sequence>
<evidence type="ECO:0000313" key="2">
    <source>
        <dbReference type="EMBL" id="CAF4552057.1"/>
    </source>
</evidence>
<dbReference type="AlphaFoldDB" id="A0A820YX02"/>
<evidence type="ECO:0000256" key="1">
    <source>
        <dbReference type="SAM" id="SignalP"/>
    </source>
</evidence>
<dbReference type="InterPro" id="IPR015816">
    <property type="entry name" value="Vitellinogen_b-sht_N"/>
</dbReference>
<dbReference type="EMBL" id="CAJOBP010009419">
    <property type="protein sequence ID" value="CAF4552057.1"/>
    <property type="molecule type" value="Genomic_DNA"/>
</dbReference>
<dbReference type="SUPFAM" id="SSF56968">
    <property type="entry name" value="Lipovitellin-phosvitin complex, beta-sheet shell regions"/>
    <property type="match status" value="1"/>
</dbReference>
<dbReference type="InterPro" id="IPR015819">
    <property type="entry name" value="Lipid_transp_b-sht_shell"/>
</dbReference>